<evidence type="ECO:0000256" key="7">
    <source>
        <dbReference type="SAM" id="Phobius"/>
    </source>
</evidence>
<dbReference type="Gene3D" id="1.20.1560.10">
    <property type="entry name" value="ABC transporter type 1, transmembrane domain"/>
    <property type="match status" value="1"/>
</dbReference>
<dbReference type="InterPro" id="IPR003439">
    <property type="entry name" value="ABC_transporter-like_ATP-bd"/>
</dbReference>
<protein>
    <submittedName>
        <fullName evidence="10">Type I secretion system permease/ATPase</fullName>
    </submittedName>
</protein>
<dbReference type="InterPro" id="IPR010128">
    <property type="entry name" value="ATPase_T1SS_PrtD-like"/>
</dbReference>
<reference evidence="10" key="1">
    <citation type="submission" date="2022-10" db="EMBL/GenBank/DDBJ databases">
        <title>Roseovarius pelagicus sp. nov., isolated from Arctic seawater.</title>
        <authorList>
            <person name="Hong Y.W."/>
            <person name="Hwang C.Y."/>
        </authorList>
    </citation>
    <scope>NUCLEOTIDE SEQUENCE</scope>
    <source>
        <strain evidence="10">HL-MP18</strain>
    </source>
</reference>
<evidence type="ECO:0000313" key="10">
    <source>
        <dbReference type="EMBL" id="UXX84817.1"/>
    </source>
</evidence>
<evidence type="ECO:0000256" key="2">
    <source>
        <dbReference type="ARBA" id="ARBA00022692"/>
    </source>
</evidence>
<keyword evidence="11" id="KW-1185">Reference proteome</keyword>
<keyword evidence="2 7" id="KW-0812">Transmembrane</keyword>
<keyword evidence="5 7" id="KW-1133">Transmembrane helix</keyword>
<dbReference type="InterPro" id="IPR039421">
    <property type="entry name" value="Type_1_exporter"/>
</dbReference>
<dbReference type="EMBL" id="CP106738">
    <property type="protein sequence ID" value="UXX84817.1"/>
    <property type="molecule type" value="Genomic_DNA"/>
</dbReference>
<feature type="domain" description="ABC transporter" evidence="8">
    <location>
        <begin position="320"/>
        <end position="556"/>
    </location>
</feature>
<feature type="transmembrane region" description="Helical" evidence="7">
    <location>
        <begin position="9"/>
        <end position="35"/>
    </location>
</feature>
<dbReference type="InterPro" id="IPR011527">
    <property type="entry name" value="ABC1_TM_dom"/>
</dbReference>
<feature type="domain" description="ABC transmembrane type-1" evidence="9">
    <location>
        <begin position="13"/>
        <end position="289"/>
    </location>
</feature>
<dbReference type="Pfam" id="PF00664">
    <property type="entry name" value="ABC_membrane"/>
    <property type="match status" value="1"/>
</dbReference>
<dbReference type="Pfam" id="PF00005">
    <property type="entry name" value="ABC_tran"/>
    <property type="match status" value="1"/>
</dbReference>
<keyword evidence="4" id="KW-0067">ATP-binding</keyword>
<proteinExistence type="predicted"/>
<dbReference type="Gene3D" id="3.40.50.300">
    <property type="entry name" value="P-loop containing nucleotide triphosphate hydrolases"/>
    <property type="match status" value="1"/>
</dbReference>
<dbReference type="InterPro" id="IPR036640">
    <property type="entry name" value="ABC1_TM_sf"/>
</dbReference>
<accession>A0ABY6DF82</accession>
<dbReference type="InterPro" id="IPR027417">
    <property type="entry name" value="P-loop_NTPase"/>
</dbReference>
<organism evidence="10 11">
    <name type="scientific">Roseovarius pelagicus</name>
    <dbReference type="NCBI Taxonomy" id="2980108"/>
    <lineage>
        <taxon>Bacteria</taxon>
        <taxon>Pseudomonadati</taxon>
        <taxon>Pseudomonadota</taxon>
        <taxon>Alphaproteobacteria</taxon>
        <taxon>Rhodobacterales</taxon>
        <taxon>Roseobacteraceae</taxon>
        <taxon>Roseovarius</taxon>
    </lineage>
</organism>
<evidence type="ECO:0000259" key="8">
    <source>
        <dbReference type="PROSITE" id="PS50893"/>
    </source>
</evidence>
<name>A0ABY6DF82_9RHOB</name>
<dbReference type="InterPro" id="IPR003593">
    <property type="entry name" value="AAA+_ATPase"/>
</dbReference>
<dbReference type="PANTHER" id="PTHR43394:SF1">
    <property type="entry name" value="ATP-BINDING CASSETTE SUB-FAMILY B MEMBER 10, MITOCHONDRIAL"/>
    <property type="match status" value="1"/>
</dbReference>
<feature type="transmembrane region" description="Helical" evidence="7">
    <location>
        <begin position="236"/>
        <end position="254"/>
    </location>
</feature>
<evidence type="ECO:0000256" key="3">
    <source>
        <dbReference type="ARBA" id="ARBA00022741"/>
    </source>
</evidence>
<dbReference type="SMART" id="SM00382">
    <property type="entry name" value="AAA"/>
    <property type="match status" value="1"/>
</dbReference>
<feature type="transmembrane region" description="Helical" evidence="7">
    <location>
        <begin position="47"/>
        <end position="67"/>
    </location>
</feature>
<gene>
    <name evidence="10" type="ORF">N7U68_09345</name>
</gene>
<keyword evidence="6 7" id="KW-0472">Membrane</keyword>
<dbReference type="SUPFAM" id="SSF90123">
    <property type="entry name" value="ABC transporter transmembrane region"/>
    <property type="match status" value="1"/>
</dbReference>
<evidence type="ECO:0000313" key="11">
    <source>
        <dbReference type="Proteomes" id="UP001064087"/>
    </source>
</evidence>
<feature type="transmembrane region" description="Helical" evidence="7">
    <location>
        <begin position="148"/>
        <end position="167"/>
    </location>
</feature>
<feature type="transmembrane region" description="Helical" evidence="7">
    <location>
        <begin position="122"/>
        <end position="142"/>
    </location>
</feature>
<dbReference type="NCBIfam" id="TIGR01842">
    <property type="entry name" value="type_I_sec_PrtD"/>
    <property type="match status" value="1"/>
</dbReference>
<evidence type="ECO:0000256" key="1">
    <source>
        <dbReference type="ARBA" id="ARBA00004651"/>
    </source>
</evidence>
<dbReference type="PROSITE" id="PS50929">
    <property type="entry name" value="ABC_TM1F"/>
    <property type="match status" value="1"/>
</dbReference>
<sequence length="569" mass="60496">MARRRSRGLIWCVALFSAVANLLLLTGPIYMLQVYDRVLSSRSVETLVVLSILAVFLFSILAVLDFVRARLMVRVALRMQSHLQARVFDAGLRHAMAGSARDALPQALCNLGTVQRVMAAPVTIAFVDLPWVPLFLLCIFVFHSWLGWLAFGGVAALLALAVLNQTCSRDAAPKAARSAAMATGMADDLGAASETVGALGMRHTAYHHWSGRQAERLRLETGIGDISGGFSAASRALRLILQSAILGLGAYLVLRGALSPGAMIATSVLTVRALAPIEQIIGGWPLVRRATNAWQALSTLLETYPAISPRAALPKPEARLHVRHLSVAPPETRMPALRGVGFEVAPGQAVGVIGASGAGKTALARAIVGSWRPFSGQVRLGNTPIEAFGAGQMGSHVGYLPQRVELFTGTVAENIARTDPDATVDAVTAAARRAGAHEMILALSEGYDTPLCPRGGQLSGGQVQRIALARAVYGDPVLLILDEPNSNLDNAGVAAINTAIRQFKQAQKAVLVMAHRPAAIQECDHLLWLEDGILKQFGTRDEVLRSAVRNHAQLLDGGHQRHIADGAGP</sequence>
<dbReference type="RefSeq" id="WP_263048932.1">
    <property type="nucleotide sequence ID" value="NZ_CP106738.1"/>
</dbReference>
<keyword evidence="3" id="KW-0547">Nucleotide-binding</keyword>
<evidence type="ECO:0000259" key="9">
    <source>
        <dbReference type="PROSITE" id="PS50929"/>
    </source>
</evidence>
<dbReference type="PANTHER" id="PTHR43394">
    <property type="entry name" value="ATP-DEPENDENT PERMEASE MDL1, MITOCHONDRIAL"/>
    <property type="match status" value="1"/>
</dbReference>
<dbReference type="PROSITE" id="PS50893">
    <property type="entry name" value="ABC_TRANSPORTER_2"/>
    <property type="match status" value="1"/>
</dbReference>
<evidence type="ECO:0000256" key="5">
    <source>
        <dbReference type="ARBA" id="ARBA00022989"/>
    </source>
</evidence>
<evidence type="ECO:0000256" key="6">
    <source>
        <dbReference type="ARBA" id="ARBA00023136"/>
    </source>
</evidence>
<dbReference type="Proteomes" id="UP001064087">
    <property type="component" value="Chromosome"/>
</dbReference>
<dbReference type="SUPFAM" id="SSF52540">
    <property type="entry name" value="P-loop containing nucleoside triphosphate hydrolases"/>
    <property type="match status" value="1"/>
</dbReference>
<comment type="subcellular location">
    <subcellularLocation>
        <location evidence="1">Cell membrane</location>
        <topology evidence="1">Multi-pass membrane protein</topology>
    </subcellularLocation>
</comment>
<evidence type="ECO:0000256" key="4">
    <source>
        <dbReference type="ARBA" id="ARBA00022840"/>
    </source>
</evidence>